<reference evidence="1" key="1">
    <citation type="submission" date="2023-01" db="EMBL/GenBank/DDBJ databases">
        <title>Human gut microbiome strain richness.</title>
        <authorList>
            <person name="Chen-Liaw A."/>
        </authorList>
    </citation>
    <scope>NUCLEOTIDE SEQUENCE</scope>
    <source>
        <strain evidence="1">B1_m1001713B170214d0_201011</strain>
    </source>
</reference>
<accession>A0AAW6AS31</accession>
<protein>
    <submittedName>
        <fullName evidence="1">Uncharacterized protein</fullName>
    </submittedName>
</protein>
<dbReference type="RefSeq" id="WP_272122845.1">
    <property type="nucleotide sequence ID" value="NZ_JAQLGH010000010.1"/>
</dbReference>
<feature type="non-terminal residue" evidence="1">
    <location>
        <position position="1"/>
    </location>
</feature>
<dbReference type="EMBL" id="JAQLGM010000025">
    <property type="protein sequence ID" value="MDB2000793.1"/>
    <property type="molecule type" value="Genomic_DNA"/>
</dbReference>
<dbReference type="AlphaFoldDB" id="A0AAW6AS31"/>
<evidence type="ECO:0000313" key="1">
    <source>
        <dbReference type="EMBL" id="MDB2000793.1"/>
    </source>
</evidence>
<name>A0AAW6AS31_CLOSY</name>
<dbReference type="Proteomes" id="UP001300871">
    <property type="component" value="Unassembled WGS sequence"/>
</dbReference>
<comment type="caution">
    <text evidence="1">The sequence shown here is derived from an EMBL/GenBank/DDBJ whole genome shotgun (WGS) entry which is preliminary data.</text>
</comment>
<organism evidence="1 2">
    <name type="scientific">Clostridium symbiosum</name>
    <name type="common">Bacteroides symbiosus</name>
    <dbReference type="NCBI Taxonomy" id="1512"/>
    <lineage>
        <taxon>Bacteria</taxon>
        <taxon>Bacillati</taxon>
        <taxon>Bacillota</taxon>
        <taxon>Clostridia</taxon>
        <taxon>Lachnospirales</taxon>
        <taxon>Lachnospiraceae</taxon>
        <taxon>Otoolea</taxon>
    </lineage>
</organism>
<proteinExistence type="predicted"/>
<sequence>GRKTPPSVSAPSTGLRPLNVSRVKCGGRTLSRAFSATVYGKYDMPSTGFKKIAEDLISVCWKHVPDASSGPQLNHWV</sequence>
<gene>
    <name evidence="1" type="ORF">PM006_11325</name>
</gene>
<evidence type="ECO:0000313" key="2">
    <source>
        <dbReference type="Proteomes" id="UP001300871"/>
    </source>
</evidence>